<dbReference type="EMBL" id="VHSG01000039">
    <property type="protein sequence ID" value="TQV66710.1"/>
    <property type="molecule type" value="Genomic_DNA"/>
</dbReference>
<comment type="caution">
    <text evidence="4">The sequence shown here is derived from an EMBL/GenBank/DDBJ whole genome shotgun (WGS) entry which is preliminary data.</text>
</comment>
<evidence type="ECO:0000313" key="4">
    <source>
        <dbReference type="EMBL" id="TQV66710.1"/>
    </source>
</evidence>
<dbReference type="Proteomes" id="UP000319732">
    <property type="component" value="Unassembled WGS sequence"/>
</dbReference>
<dbReference type="PANTHER" id="PTHR43110">
    <property type="entry name" value="THIOL PEROXIDASE"/>
    <property type="match status" value="1"/>
</dbReference>
<dbReference type="PANTHER" id="PTHR43110:SF1">
    <property type="entry name" value="THIOL PEROXIDASE"/>
    <property type="match status" value="1"/>
</dbReference>
<dbReference type="Pfam" id="PF00578">
    <property type="entry name" value="AhpC-TSA"/>
    <property type="match status" value="1"/>
</dbReference>
<dbReference type="RefSeq" id="WP_142930032.1">
    <property type="nucleotide sequence ID" value="NZ_ML660115.1"/>
</dbReference>
<feature type="chain" id="PRO_5022103306" evidence="2">
    <location>
        <begin position="22"/>
        <end position="246"/>
    </location>
</feature>
<sequence>MRKHTLSTACLCLALLGTACSKSTPPATTDTGQGATAEALDTTATVKVAAPRAYTSVEDTALGVNENGKGLEPGTQVTAVTIADIHGKPYPIQQAWAEKPALVIFYRGGWCPYCNMHVRDLSLGYPQLQAAGVQPLLISVDEPDKSAMVGAQYEIPFPVLSDPQLLAHEAFNVVLELNEETLAKYKEYGIDLKAWSGEGHNKIAVSSAFLIDQSGTVLFSHAPKDYRSRPSVEQLVAVAEARLAAR</sequence>
<evidence type="ECO:0000313" key="5">
    <source>
        <dbReference type="Proteomes" id="UP000319732"/>
    </source>
</evidence>
<dbReference type="PROSITE" id="PS51352">
    <property type="entry name" value="THIOREDOXIN_2"/>
    <property type="match status" value="1"/>
</dbReference>
<evidence type="ECO:0000259" key="3">
    <source>
        <dbReference type="PROSITE" id="PS51352"/>
    </source>
</evidence>
<accession>A0A545SNZ8</accession>
<dbReference type="SUPFAM" id="SSF52833">
    <property type="entry name" value="Thioredoxin-like"/>
    <property type="match status" value="1"/>
</dbReference>
<feature type="domain" description="Thioredoxin" evidence="3">
    <location>
        <begin position="71"/>
        <end position="244"/>
    </location>
</feature>
<proteinExistence type="predicted"/>
<dbReference type="InterPro" id="IPR036249">
    <property type="entry name" value="Thioredoxin-like_sf"/>
</dbReference>
<dbReference type="GO" id="GO:0016491">
    <property type="term" value="F:oxidoreductase activity"/>
    <property type="evidence" value="ECO:0007669"/>
    <property type="project" value="InterPro"/>
</dbReference>
<dbReference type="PROSITE" id="PS51257">
    <property type="entry name" value="PROKAR_LIPOPROTEIN"/>
    <property type="match status" value="1"/>
</dbReference>
<gene>
    <name evidence="4" type="ORF">FKG94_26815</name>
</gene>
<keyword evidence="5" id="KW-1185">Reference proteome</keyword>
<organism evidence="4 5">
    <name type="scientific">Exilibacterium tricleocarpae</name>
    <dbReference type="NCBI Taxonomy" id="2591008"/>
    <lineage>
        <taxon>Bacteria</taxon>
        <taxon>Pseudomonadati</taxon>
        <taxon>Pseudomonadota</taxon>
        <taxon>Gammaproteobacteria</taxon>
        <taxon>Cellvibrionales</taxon>
        <taxon>Cellvibrionaceae</taxon>
        <taxon>Exilibacterium</taxon>
    </lineage>
</organism>
<dbReference type="InterPro" id="IPR013766">
    <property type="entry name" value="Thioredoxin_domain"/>
</dbReference>
<evidence type="ECO:0000256" key="2">
    <source>
        <dbReference type="SAM" id="SignalP"/>
    </source>
</evidence>
<keyword evidence="1" id="KW-0676">Redox-active center</keyword>
<keyword evidence="2" id="KW-0732">Signal</keyword>
<reference evidence="4 5" key="1">
    <citation type="submission" date="2019-06" db="EMBL/GenBank/DDBJ databases">
        <title>Whole genome sequence for Cellvibrionaceae sp. R142.</title>
        <authorList>
            <person name="Wang G."/>
        </authorList>
    </citation>
    <scope>NUCLEOTIDE SEQUENCE [LARGE SCALE GENOMIC DNA]</scope>
    <source>
        <strain evidence="4 5">R142</strain>
    </source>
</reference>
<evidence type="ECO:0000256" key="1">
    <source>
        <dbReference type="ARBA" id="ARBA00023284"/>
    </source>
</evidence>
<dbReference type="OrthoDB" id="9809746at2"/>
<feature type="signal peptide" evidence="2">
    <location>
        <begin position="1"/>
        <end position="21"/>
    </location>
</feature>
<dbReference type="AlphaFoldDB" id="A0A545SNZ8"/>
<dbReference type="InterPro" id="IPR050455">
    <property type="entry name" value="Tpx_Peroxidase_subfamily"/>
</dbReference>
<dbReference type="InterPro" id="IPR000866">
    <property type="entry name" value="AhpC/TSA"/>
</dbReference>
<dbReference type="GO" id="GO:0016209">
    <property type="term" value="F:antioxidant activity"/>
    <property type="evidence" value="ECO:0007669"/>
    <property type="project" value="InterPro"/>
</dbReference>
<protein>
    <submittedName>
        <fullName evidence="4">AhpC/TSA family protein</fullName>
    </submittedName>
</protein>
<dbReference type="CDD" id="cd02970">
    <property type="entry name" value="PRX_like2"/>
    <property type="match status" value="1"/>
</dbReference>
<name>A0A545SNZ8_9GAMM</name>
<dbReference type="Gene3D" id="3.40.30.10">
    <property type="entry name" value="Glutaredoxin"/>
    <property type="match status" value="1"/>
</dbReference>